<dbReference type="EMBL" id="BAAAOH010000001">
    <property type="protein sequence ID" value="GAA1994486.1"/>
    <property type="molecule type" value="Genomic_DNA"/>
</dbReference>
<sequence length="55" mass="6088">MASDKQVVRAINSGSISSEDLVSRDGWSYICKVRGRNFSKVDEEAWQRVPAAVTS</sequence>
<evidence type="ECO:0000313" key="2">
    <source>
        <dbReference type="Proteomes" id="UP001500326"/>
    </source>
</evidence>
<organism evidence="1 2">
    <name type="scientific">Microbacterium pumilum</name>
    <dbReference type="NCBI Taxonomy" id="344165"/>
    <lineage>
        <taxon>Bacteria</taxon>
        <taxon>Bacillati</taxon>
        <taxon>Actinomycetota</taxon>
        <taxon>Actinomycetes</taxon>
        <taxon>Micrococcales</taxon>
        <taxon>Microbacteriaceae</taxon>
        <taxon>Microbacterium</taxon>
    </lineage>
</organism>
<name>A0ABP5EDE3_9MICO</name>
<accession>A0ABP5EDE3</accession>
<gene>
    <name evidence="1" type="ORF">GCM10009777_32750</name>
</gene>
<comment type="caution">
    <text evidence="1">The sequence shown here is derived from an EMBL/GenBank/DDBJ whole genome shotgun (WGS) entry which is preliminary data.</text>
</comment>
<proteinExistence type="predicted"/>
<dbReference type="RefSeq" id="WP_344064705.1">
    <property type="nucleotide sequence ID" value="NZ_BAAAOH010000001.1"/>
</dbReference>
<evidence type="ECO:0000313" key="1">
    <source>
        <dbReference type="EMBL" id="GAA1994486.1"/>
    </source>
</evidence>
<dbReference type="Proteomes" id="UP001500326">
    <property type="component" value="Unassembled WGS sequence"/>
</dbReference>
<protein>
    <submittedName>
        <fullName evidence="1">Uncharacterized protein</fullName>
    </submittedName>
</protein>
<keyword evidence="2" id="KW-1185">Reference proteome</keyword>
<reference evidence="2" key="1">
    <citation type="journal article" date="2019" name="Int. J. Syst. Evol. Microbiol.">
        <title>The Global Catalogue of Microorganisms (GCM) 10K type strain sequencing project: providing services to taxonomists for standard genome sequencing and annotation.</title>
        <authorList>
            <consortium name="The Broad Institute Genomics Platform"/>
            <consortium name="The Broad Institute Genome Sequencing Center for Infectious Disease"/>
            <person name="Wu L."/>
            <person name="Ma J."/>
        </authorList>
    </citation>
    <scope>NUCLEOTIDE SEQUENCE [LARGE SCALE GENOMIC DNA]</scope>
    <source>
        <strain evidence="2">JCM 14902</strain>
    </source>
</reference>